<dbReference type="Proteomes" id="UP001165060">
    <property type="component" value="Unassembled WGS sequence"/>
</dbReference>
<evidence type="ECO:0000313" key="1">
    <source>
        <dbReference type="EMBL" id="GMI19200.1"/>
    </source>
</evidence>
<protein>
    <submittedName>
        <fullName evidence="1">Uncharacterized protein</fullName>
    </submittedName>
</protein>
<comment type="caution">
    <text evidence="1">The sequence shown here is derived from an EMBL/GenBank/DDBJ whole genome shotgun (WGS) entry which is preliminary data.</text>
</comment>
<accession>A0ABQ6M4D5</accession>
<dbReference type="EMBL" id="BRYB01002420">
    <property type="protein sequence ID" value="GMI19200.1"/>
    <property type="molecule type" value="Genomic_DNA"/>
</dbReference>
<organism evidence="1 2">
    <name type="scientific">Tetraparma gracilis</name>
    <dbReference type="NCBI Taxonomy" id="2962635"/>
    <lineage>
        <taxon>Eukaryota</taxon>
        <taxon>Sar</taxon>
        <taxon>Stramenopiles</taxon>
        <taxon>Ochrophyta</taxon>
        <taxon>Bolidophyceae</taxon>
        <taxon>Parmales</taxon>
        <taxon>Triparmaceae</taxon>
        <taxon>Tetraparma</taxon>
    </lineage>
</organism>
<evidence type="ECO:0000313" key="2">
    <source>
        <dbReference type="Proteomes" id="UP001165060"/>
    </source>
</evidence>
<feature type="non-terminal residue" evidence="1">
    <location>
        <position position="1"/>
    </location>
</feature>
<proteinExistence type="predicted"/>
<gene>
    <name evidence="1" type="ORF">TeGR_g7372</name>
</gene>
<reference evidence="1 2" key="1">
    <citation type="journal article" date="2023" name="Commun. Biol.">
        <title>Genome analysis of Parmales, the sister group of diatoms, reveals the evolutionary specialization of diatoms from phago-mixotrophs to photoautotrophs.</title>
        <authorList>
            <person name="Ban H."/>
            <person name="Sato S."/>
            <person name="Yoshikawa S."/>
            <person name="Yamada K."/>
            <person name="Nakamura Y."/>
            <person name="Ichinomiya M."/>
            <person name="Sato N."/>
            <person name="Blanc-Mathieu R."/>
            <person name="Endo H."/>
            <person name="Kuwata A."/>
            <person name="Ogata H."/>
        </authorList>
    </citation>
    <scope>NUCLEOTIDE SEQUENCE [LARGE SCALE GENOMIC DNA]</scope>
</reference>
<sequence length="315" mass="33379">KAAMLDGEAAGGTEGELFASVARFVRVEQEEVGEGGDERELASVVASDPGGYTFLDVRAAAELEGVRGRLVAIVEEGLVRAWEEGEESDFLYEFASAEVTEAAAADRSGLEKYLQIVASRGPVTPQTDLATTTLLLKHAASSFVPSSTSAVPSPALLSVFSNFSEQHLAPTFTQFRSALGDSKEDVKEVDNQSGGVDSALFSSYLDLAAKLFQAAPQSAALAGSAVKARTALVSIMRKYSIPASAAGKLVRALQIVGGRESGFWGDEEEEENQNPSDRVKFQTPEVFNLVLRSSFAAIEACWEKASAVTPAMIQS</sequence>
<name>A0ABQ6M4D5_9STRA</name>
<keyword evidence="2" id="KW-1185">Reference proteome</keyword>